<gene>
    <name evidence="1" type="ORF">SEA_MILDRED21_125</name>
</gene>
<evidence type="ECO:0000313" key="2">
    <source>
        <dbReference type="Proteomes" id="UP000223009"/>
    </source>
</evidence>
<dbReference type="EMBL" id="MF155946">
    <property type="protein sequence ID" value="ASR75522.1"/>
    <property type="molecule type" value="Genomic_DNA"/>
</dbReference>
<proteinExistence type="predicted"/>
<name>A0A222YU68_9CAUD</name>
<protein>
    <submittedName>
        <fullName evidence="1">Uncharacterized protein</fullName>
    </submittedName>
</protein>
<evidence type="ECO:0000313" key="1">
    <source>
        <dbReference type="EMBL" id="ASR75522.1"/>
    </source>
</evidence>
<keyword evidence="2" id="KW-1185">Reference proteome</keyword>
<sequence>MADKLWLVEGHYTKNGTKETFDNVFSASNKSGAEKAAKKDFDSYVSAGYEKNAKFGKLTVTKVSEWTEKDRKAFLKKKGIK</sequence>
<reference evidence="1 2" key="1">
    <citation type="submission" date="2017-05" db="EMBL/GenBank/DDBJ databases">
        <authorList>
            <person name="Chapman J."/>
            <person name="Chang C."/>
            <person name="Suresh T."/>
            <person name="Shishido T.C."/>
            <person name="Bindert I."/>
            <person name="Shaffer C.D."/>
            <person name="Weston-Hafer K.A."/>
            <person name="Russell D.A."/>
            <person name="Pope W.H."/>
            <person name="Jacobs-Sera D."/>
            <person name="Hendrix R.W."/>
            <person name="Hatfull G.F."/>
        </authorList>
    </citation>
    <scope>NUCLEOTIDE SEQUENCE [LARGE SCALE GENOMIC DNA]</scope>
</reference>
<organism evidence="1 2">
    <name type="scientific">Streptomyces phage Mildred21</name>
    <dbReference type="NCBI Taxonomy" id="2023959"/>
    <lineage>
        <taxon>Viruses</taxon>
        <taxon>Duplodnaviria</taxon>
        <taxon>Heunggongvirae</taxon>
        <taxon>Uroviricota</taxon>
        <taxon>Caudoviricetes</taxon>
        <taxon>Stanwilliamsviridae</taxon>
        <taxon>Boydwoodruffvirinae</taxon>
        <taxon>Samistivirus</taxon>
        <taxon>Samistivirus mildred21</taxon>
    </lineage>
</organism>
<dbReference type="Proteomes" id="UP000223009">
    <property type="component" value="Segment"/>
</dbReference>
<accession>A0A222YU68</accession>